<reference evidence="3" key="1">
    <citation type="submission" date="2020-08" db="EMBL/GenBank/DDBJ databases">
        <title>Lewinella bacteria from marine environments.</title>
        <authorList>
            <person name="Zhong Y."/>
        </authorList>
    </citation>
    <scope>NUCLEOTIDE SEQUENCE</scope>
    <source>
        <strain evidence="3">KCTC 42187</strain>
    </source>
</reference>
<evidence type="ECO:0000259" key="2">
    <source>
        <dbReference type="Pfam" id="PF17955"/>
    </source>
</evidence>
<evidence type="ECO:0000259" key="1">
    <source>
        <dbReference type="Pfam" id="PF17262"/>
    </source>
</evidence>
<dbReference type="InterPro" id="IPR020209">
    <property type="entry name" value="Cas6b_C"/>
</dbReference>
<dbReference type="EMBL" id="JACSIT010000100">
    <property type="protein sequence ID" value="MBC6994622.1"/>
    <property type="molecule type" value="Genomic_DNA"/>
</dbReference>
<dbReference type="RefSeq" id="WP_187466690.1">
    <property type="nucleotide sequence ID" value="NZ_JACSIT010000100.1"/>
</dbReference>
<proteinExistence type="predicted"/>
<dbReference type="Proteomes" id="UP000650081">
    <property type="component" value="Unassembled WGS sequence"/>
</dbReference>
<keyword evidence="4" id="KW-1185">Reference proteome</keyword>
<dbReference type="AlphaFoldDB" id="A0A923PIC6"/>
<evidence type="ECO:0000313" key="3">
    <source>
        <dbReference type="EMBL" id="MBC6994622.1"/>
    </source>
</evidence>
<protein>
    <submittedName>
        <fullName evidence="3">DNA repair protein</fullName>
    </submittedName>
</protein>
<evidence type="ECO:0000313" key="4">
    <source>
        <dbReference type="Proteomes" id="UP000650081"/>
    </source>
</evidence>
<accession>A0A923PIC6</accession>
<comment type="caution">
    <text evidence="3">The sequence shown here is derived from an EMBL/GenBank/DDBJ whole genome shotgun (WGS) entry which is preliminary data.</text>
</comment>
<dbReference type="Pfam" id="PF17955">
    <property type="entry name" value="Cas6b_N"/>
    <property type="match status" value="1"/>
</dbReference>
<feature type="domain" description="Cas6b C-terminal" evidence="1">
    <location>
        <begin position="110"/>
        <end position="220"/>
    </location>
</feature>
<feature type="domain" description="Cas6b N-terminal" evidence="2">
    <location>
        <begin position="7"/>
        <end position="105"/>
    </location>
</feature>
<sequence length="222" mass="24398">MTTLVDLTTLTFSGLHLRAADAGKLRGYFAAAFGDRSILFHNHTEEDGFRYAYSNIQYKVLGGVPTVVGVAEGARLVLLAFADVEELNLDGQRVRVDDKELRADRIEAGVIDELREYRLATPLFMFNQDNYALFRTLPDAEGAAFLTKLLRSHLVTALRGIGCTVTPERPIMVLPRLEKRLVNVKNQPMQMYVGTFTANVALPPAIGIGKSISKGFGTVVPA</sequence>
<gene>
    <name evidence="3" type="ORF">H9S92_10640</name>
</gene>
<dbReference type="Pfam" id="PF17262">
    <property type="entry name" value="Cas6b_C"/>
    <property type="match status" value="1"/>
</dbReference>
<dbReference type="InterPro" id="IPR041528">
    <property type="entry name" value="Cas6b_N"/>
</dbReference>
<name>A0A923PIC6_9BACT</name>
<organism evidence="3 4">
    <name type="scientific">Neolewinella lacunae</name>
    <dbReference type="NCBI Taxonomy" id="1517758"/>
    <lineage>
        <taxon>Bacteria</taxon>
        <taxon>Pseudomonadati</taxon>
        <taxon>Bacteroidota</taxon>
        <taxon>Saprospiria</taxon>
        <taxon>Saprospirales</taxon>
        <taxon>Lewinellaceae</taxon>
        <taxon>Neolewinella</taxon>
    </lineage>
</organism>